<dbReference type="Gene3D" id="1.10.10.10">
    <property type="entry name" value="Winged helix-like DNA-binding domain superfamily/Winged helix DNA-binding domain"/>
    <property type="match status" value="1"/>
</dbReference>
<keyword evidence="3" id="KW-0804">Transcription</keyword>
<feature type="region of interest" description="Disordered" evidence="4">
    <location>
        <begin position="229"/>
        <end position="248"/>
    </location>
</feature>
<proteinExistence type="predicted"/>
<keyword evidence="7" id="KW-1185">Reference proteome</keyword>
<evidence type="ECO:0000256" key="3">
    <source>
        <dbReference type="ARBA" id="ARBA00023163"/>
    </source>
</evidence>
<protein>
    <submittedName>
        <fullName evidence="6">GntR family transcriptional regulator</fullName>
    </submittedName>
</protein>
<dbReference type="InterPro" id="IPR036388">
    <property type="entry name" value="WH-like_DNA-bd_sf"/>
</dbReference>
<dbReference type="Pfam" id="PF07729">
    <property type="entry name" value="FCD"/>
    <property type="match status" value="1"/>
</dbReference>
<dbReference type="Pfam" id="PF00392">
    <property type="entry name" value="GntR"/>
    <property type="match status" value="1"/>
</dbReference>
<gene>
    <name evidence="6" type="ORF">GTOL_10656</name>
</gene>
<dbReference type="InterPro" id="IPR036390">
    <property type="entry name" value="WH_DNA-bd_sf"/>
</dbReference>
<dbReference type="GO" id="GO:0003677">
    <property type="term" value="F:DNA binding"/>
    <property type="evidence" value="ECO:0007669"/>
    <property type="project" value="UniProtKB-KW"/>
</dbReference>
<dbReference type="Gene3D" id="1.20.120.530">
    <property type="entry name" value="GntR ligand-binding domain-like"/>
    <property type="match status" value="1"/>
</dbReference>
<sequence length="248" mass="27316">MKFELLEEKGKVAERTQASILTDLIRRDIIASIFPPGSKLLLRELSARYEVGTIPLREALSRLAMSGFVEVVDQRGFRVARASEEELLDITRVMTHIEAEALEDAIAHGDLAWEGKVVAAYHQLTKLPMLNDKVPGTLNPAWEVAHDAFHTALLSACTSTWLLRLAALLREHQARYRFLTVHEIEVGVRDVSAEHSAILKAVLNRDARAACNSLVDHLNTTARLAVGESVGKTSTKKRTRKAAPAAAA</sequence>
<evidence type="ECO:0000313" key="7">
    <source>
        <dbReference type="Proteomes" id="UP000742786"/>
    </source>
</evidence>
<dbReference type="PANTHER" id="PTHR43537">
    <property type="entry name" value="TRANSCRIPTIONAL REGULATOR, GNTR FAMILY"/>
    <property type="match status" value="1"/>
</dbReference>
<comment type="caution">
    <text evidence="6">The sequence shown here is derived from an EMBL/GenBank/DDBJ whole genome shotgun (WGS) entry which is preliminary data.</text>
</comment>
<evidence type="ECO:0000256" key="1">
    <source>
        <dbReference type="ARBA" id="ARBA00023015"/>
    </source>
</evidence>
<dbReference type="GO" id="GO:0003700">
    <property type="term" value="F:DNA-binding transcription factor activity"/>
    <property type="evidence" value="ECO:0007669"/>
    <property type="project" value="InterPro"/>
</dbReference>
<dbReference type="InterPro" id="IPR008920">
    <property type="entry name" value="TF_FadR/GntR_C"/>
</dbReference>
<dbReference type="RefSeq" id="WP_220634815.1">
    <property type="nucleotide sequence ID" value="NZ_CAJQUM010000001.1"/>
</dbReference>
<accession>A0A916NGZ5</accession>
<keyword evidence="2" id="KW-0238">DNA-binding</keyword>
<dbReference type="AlphaFoldDB" id="A0A916NGZ5"/>
<dbReference type="SMART" id="SM00895">
    <property type="entry name" value="FCD"/>
    <property type="match status" value="1"/>
</dbReference>
<dbReference type="Proteomes" id="UP000742786">
    <property type="component" value="Unassembled WGS sequence"/>
</dbReference>
<evidence type="ECO:0000256" key="4">
    <source>
        <dbReference type="SAM" id="MobiDB-lite"/>
    </source>
</evidence>
<dbReference type="InterPro" id="IPR000524">
    <property type="entry name" value="Tscrpt_reg_HTH_GntR"/>
</dbReference>
<dbReference type="SMART" id="SM00345">
    <property type="entry name" value="HTH_GNTR"/>
    <property type="match status" value="1"/>
</dbReference>
<evidence type="ECO:0000259" key="5">
    <source>
        <dbReference type="PROSITE" id="PS50949"/>
    </source>
</evidence>
<feature type="domain" description="HTH gntR-type" evidence="5">
    <location>
        <begin position="15"/>
        <end position="82"/>
    </location>
</feature>
<dbReference type="EMBL" id="CAJQUM010000001">
    <property type="protein sequence ID" value="CAG4882774.1"/>
    <property type="molecule type" value="Genomic_DNA"/>
</dbReference>
<dbReference type="PANTHER" id="PTHR43537:SF20">
    <property type="entry name" value="HTH-TYPE TRANSCRIPTIONAL REPRESSOR GLAR"/>
    <property type="match status" value="1"/>
</dbReference>
<dbReference type="SUPFAM" id="SSF48008">
    <property type="entry name" value="GntR ligand-binding domain-like"/>
    <property type="match status" value="1"/>
</dbReference>
<keyword evidence="1" id="KW-0805">Transcription regulation</keyword>
<dbReference type="SUPFAM" id="SSF46785">
    <property type="entry name" value="Winged helix' DNA-binding domain"/>
    <property type="match status" value="1"/>
</dbReference>
<organism evidence="6 7">
    <name type="scientific">Georgfuchsia toluolica</name>
    <dbReference type="NCBI Taxonomy" id="424218"/>
    <lineage>
        <taxon>Bacteria</taxon>
        <taxon>Pseudomonadati</taxon>
        <taxon>Pseudomonadota</taxon>
        <taxon>Betaproteobacteria</taxon>
        <taxon>Nitrosomonadales</taxon>
        <taxon>Sterolibacteriaceae</taxon>
        <taxon>Georgfuchsia</taxon>
    </lineage>
</organism>
<evidence type="ECO:0000256" key="2">
    <source>
        <dbReference type="ARBA" id="ARBA00023125"/>
    </source>
</evidence>
<evidence type="ECO:0000313" key="6">
    <source>
        <dbReference type="EMBL" id="CAG4882774.1"/>
    </source>
</evidence>
<reference evidence="6" key="1">
    <citation type="submission" date="2021-04" db="EMBL/GenBank/DDBJ databases">
        <authorList>
            <person name="Hornung B."/>
        </authorList>
    </citation>
    <scope>NUCLEOTIDE SEQUENCE</scope>
    <source>
        <strain evidence="6">G5G6</strain>
    </source>
</reference>
<name>A0A916NGZ5_9PROT</name>
<dbReference type="PROSITE" id="PS50949">
    <property type="entry name" value="HTH_GNTR"/>
    <property type="match status" value="1"/>
</dbReference>
<dbReference type="InterPro" id="IPR011711">
    <property type="entry name" value="GntR_C"/>
</dbReference>